<dbReference type="SMART" id="SM00042">
    <property type="entry name" value="CUB"/>
    <property type="match status" value="1"/>
</dbReference>
<accession>A0A4Q8K852</accession>
<reference evidence="10" key="1">
    <citation type="submission" date="2017-05" db="EMBL/GenBank/DDBJ databases">
        <authorList>
            <person name="QRISCLOUD D."/>
        </authorList>
    </citation>
    <scope>NUCLEOTIDE SEQUENCE</scope>
</reference>
<dbReference type="EMBL" id="HAHL01000365">
    <property type="protein sequence ID" value="SNX35725.1"/>
    <property type="molecule type" value="Transcribed_RNA"/>
</dbReference>
<evidence type="ECO:0000256" key="6">
    <source>
        <dbReference type="RuleBase" id="RU363034"/>
    </source>
</evidence>
<dbReference type="SUPFAM" id="SSF49854">
    <property type="entry name" value="Spermadhesin, CUB domain"/>
    <property type="match status" value="1"/>
</dbReference>
<dbReference type="PROSITE" id="PS50240">
    <property type="entry name" value="TRYPSIN_DOM"/>
    <property type="match status" value="1"/>
</dbReference>
<dbReference type="EMBL" id="HAHL01000205">
    <property type="protein sequence ID" value="SNX34639.1"/>
    <property type="molecule type" value="Transcribed_RNA"/>
</dbReference>
<dbReference type="PANTHER" id="PTHR24252:SF7">
    <property type="entry name" value="HYALIN"/>
    <property type="match status" value="1"/>
</dbReference>
<dbReference type="InterPro" id="IPR000859">
    <property type="entry name" value="CUB_dom"/>
</dbReference>
<evidence type="ECO:0000256" key="5">
    <source>
        <dbReference type="PROSITE-ProRule" id="PRU00124"/>
    </source>
</evidence>
<dbReference type="PROSITE" id="PS00135">
    <property type="entry name" value="TRYPSIN_SER"/>
    <property type="match status" value="1"/>
</dbReference>
<protein>
    <submittedName>
        <fullName evidence="10">U51-Liphistoxin-Lsp1b_1</fullName>
    </submittedName>
</protein>
<dbReference type="InterPro" id="IPR001254">
    <property type="entry name" value="Trypsin_dom"/>
</dbReference>
<reference evidence="10" key="2">
    <citation type="submission" date="2019-05" db="EMBL/GenBank/DDBJ databases">
        <title>Unravelling the molecular evolution of spider venoms.</title>
        <authorList>
            <person name="Pineda S."/>
        </authorList>
    </citation>
    <scope>NUCLEOTIDE SEQUENCE</scope>
</reference>
<evidence type="ECO:0000256" key="3">
    <source>
        <dbReference type="ARBA" id="ARBA00022825"/>
    </source>
</evidence>
<dbReference type="InterPro" id="IPR033116">
    <property type="entry name" value="TRYPSIN_SER"/>
</dbReference>
<dbReference type="GO" id="GO:0004252">
    <property type="term" value="F:serine-type endopeptidase activity"/>
    <property type="evidence" value="ECO:0007669"/>
    <property type="project" value="InterPro"/>
</dbReference>
<dbReference type="AlphaFoldDB" id="A0A4Q8K852"/>
<organism evidence="10">
    <name type="scientific">Liphistius sp. SGP-2016</name>
    <dbReference type="NCBI Taxonomy" id="1905180"/>
    <lineage>
        <taxon>Eukaryota</taxon>
        <taxon>Metazoa</taxon>
        <taxon>Ecdysozoa</taxon>
        <taxon>Arthropoda</taxon>
        <taxon>Chelicerata</taxon>
        <taxon>Arachnida</taxon>
        <taxon>Araneae</taxon>
        <taxon>Mesothelae</taxon>
        <taxon>Liphistiidae</taxon>
        <taxon>Liphistius</taxon>
    </lineage>
</organism>
<evidence type="ECO:0000256" key="2">
    <source>
        <dbReference type="ARBA" id="ARBA00022801"/>
    </source>
</evidence>
<evidence type="ECO:0000259" key="8">
    <source>
        <dbReference type="PROSITE" id="PS01180"/>
    </source>
</evidence>
<dbReference type="CDD" id="cd00041">
    <property type="entry name" value="CUB"/>
    <property type="match status" value="1"/>
</dbReference>
<dbReference type="InterPro" id="IPR023415">
    <property type="entry name" value="LDLR_class-A_CS"/>
</dbReference>
<dbReference type="PROSITE" id="PS01209">
    <property type="entry name" value="LDLRA_1"/>
    <property type="match status" value="1"/>
</dbReference>
<feature type="domain" description="Peptidase S1" evidence="9">
    <location>
        <begin position="215"/>
        <end position="465"/>
    </location>
</feature>
<dbReference type="PROSITE" id="PS50068">
    <property type="entry name" value="LDLRA_2"/>
    <property type="match status" value="1"/>
</dbReference>
<feature type="domain" description="CUB" evidence="8">
    <location>
        <begin position="26"/>
        <end position="150"/>
    </location>
</feature>
<dbReference type="SUPFAM" id="SSF57424">
    <property type="entry name" value="LDL receptor-like module"/>
    <property type="match status" value="1"/>
</dbReference>
<proteinExistence type="predicted"/>
<keyword evidence="7" id="KW-0732">Signal</keyword>
<evidence type="ECO:0000259" key="9">
    <source>
        <dbReference type="PROSITE" id="PS50240"/>
    </source>
</evidence>
<dbReference type="PANTHER" id="PTHR24252">
    <property type="entry name" value="ACROSIN-RELATED"/>
    <property type="match status" value="1"/>
</dbReference>
<dbReference type="CDD" id="cd00190">
    <property type="entry name" value="Tryp_SPc"/>
    <property type="match status" value="1"/>
</dbReference>
<dbReference type="SMART" id="SM00192">
    <property type="entry name" value="LDLa"/>
    <property type="match status" value="1"/>
</dbReference>
<dbReference type="GO" id="GO:0006508">
    <property type="term" value="P:proteolysis"/>
    <property type="evidence" value="ECO:0007669"/>
    <property type="project" value="UniProtKB-KW"/>
</dbReference>
<comment type="caution">
    <text evidence="5">Lacks conserved residue(s) required for the propagation of feature annotation.</text>
</comment>
<dbReference type="CDD" id="cd00112">
    <property type="entry name" value="LDLa"/>
    <property type="match status" value="1"/>
</dbReference>
<dbReference type="InterPro" id="IPR009003">
    <property type="entry name" value="Peptidase_S1_PA"/>
</dbReference>
<feature type="disulfide bond" evidence="5">
    <location>
        <begin position="156"/>
        <end position="168"/>
    </location>
</feature>
<evidence type="ECO:0000256" key="4">
    <source>
        <dbReference type="ARBA" id="ARBA00023157"/>
    </source>
</evidence>
<dbReference type="Pfam" id="PF00089">
    <property type="entry name" value="Trypsin"/>
    <property type="match status" value="1"/>
</dbReference>
<dbReference type="InterPro" id="IPR018114">
    <property type="entry name" value="TRYPSIN_HIS"/>
</dbReference>
<feature type="chain" id="PRO_5036120016" evidence="7">
    <location>
        <begin position="22"/>
        <end position="468"/>
    </location>
</feature>
<dbReference type="InterPro" id="IPR001314">
    <property type="entry name" value="Peptidase_S1A"/>
</dbReference>
<dbReference type="SUPFAM" id="SSF50494">
    <property type="entry name" value="Trypsin-like serine proteases"/>
    <property type="match status" value="1"/>
</dbReference>
<keyword evidence="3 6" id="KW-0720">Serine protease</keyword>
<evidence type="ECO:0000313" key="10">
    <source>
        <dbReference type="EMBL" id="SNX35725.1"/>
    </source>
</evidence>
<dbReference type="Gene3D" id="2.40.10.10">
    <property type="entry name" value="Trypsin-like serine proteases"/>
    <property type="match status" value="1"/>
</dbReference>
<dbReference type="Pfam" id="PF00057">
    <property type="entry name" value="Ldl_recept_a"/>
    <property type="match status" value="1"/>
</dbReference>
<evidence type="ECO:0000256" key="7">
    <source>
        <dbReference type="SAM" id="SignalP"/>
    </source>
</evidence>
<name>A0A4Q8K852_9ARAC</name>
<dbReference type="PRINTS" id="PR00722">
    <property type="entry name" value="CHYMOTRYPSIN"/>
</dbReference>
<evidence type="ECO:0000256" key="1">
    <source>
        <dbReference type="ARBA" id="ARBA00022670"/>
    </source>
</evidence>
<feature type="disulfide bond" evidence="5">
    <location>
        <begin position="176"/>
        <end position="191"/>
    </location>
</feature>
<dbReference type="PROSITE" id="PS00134">
    <property type="entry name" value="TRYPSIN_HIS"/>
    <property type="match status" value="1"/>
</dbReference>
<keyword evidence="2 6" id="KW-0378">Hydrolase</keyword>
<sequence length="468" mass="51314">MISLILLRSFLILCLLHAIRGDDVACGGPYEGKMRVINARSQSGFIYTPGYTENKIYPSSITCTYQIQTYQNWHIRIKFNDFDVESTENCNADALTIHDFNDKGQGFVIAILCGNQIPRDFVSESWALQLTFASDDFASRKGFNISYSSSSSPGLCPAGYKACRNRNCVKSPSQICDGNDDCGDGTDEEKCGHPVPTAPCGIPAIDPLEAVADRIVGGIEVTPGSWPWMADLQISLVEPNAHVCGGTLINAQWVLSAAHCFEVNRKAEEWRIHLGNHNKFEEDSFEQIRYVERLVIYNDIPTSVFSKDGKFDIVHDIALLKLNAPVKFTDGVKPACLPNLGWELQPGSLCYATGWGETRGSGAYSALKQALHPILTTTTCQRIQGSNFKPDTMICAGSLDSGNGVCHGDSGGPLVCEIDERWYIMGVASFISRGNFISGVCGLSDSPSVFNKVSVKRSYINRIIDHYS</sequence>
<dbReference type="FunFam" id="2.60.120.290:FF:000005">
    <property type="entry name" value="Procollagen C-endopeptidase enhancer 1"/>
    <property type="match status" value="1"/>
</dbReference>
<dbReference type="Gene3D" id="2.60.120.290">
    <property type="entry name" value="Spermadhesin, CUB domain"/>
    <property type="match status" value="1"/>
</dbReference>
<dbReference type="InterPro" id="IPR043504">
    <property type="entry name" value="Peptidase_S1_PA_chymotrypsin"/>
</dbReference>
<feature type="signal peptide" evidence="7">
    <location>
        <begin position="1"/>
        <end position="21"/>
    </location>
</feature>
<dbReference type="SMART" id="SM00020">
    <property type="entry name" value="Tryp_SPc"/>
    <property type="match status" value="1"/>
</dbReference>
<dbReference type="InterPro" id="IPR036055">
    <property type="entry name" value="LDL_receptor-like_sf"/>
</dbReference>
<dbReference type="Gene3D" id="4.10.400.10">
    <property type="entry name" value="Low-density Lipoprotein Receptor"/>
    <property type="match status" value="1"/>
</dbReference>
<dbReference type="PROSITE" id="PS01180">
    <property type="entry name" value="CUB"/>
    <property type="match status" value="1"/>
</dbReference>
<dbReference type="Pfam" id="PF00431">
    <property type="entry name" value="CUB"/>
    <property type="match status" value="1"/>
</dbReference>
<keyword evidence="1 6" id="KW-0645">Protease</keyword>
<dbReference type="InterPro" id="IPR035914">
    <property type="entry name" value="Sperma_CUB_dom_sf"/>
</dbReference>
<dbReference type="InterPro" id="IPR002172">
    <property type="entry name" value="LDrepeatLR_classA_rpt"/>
</dbReference>
<dbReference type="FunFam" id="2.40.10.10:FF:000060">
    <property type="entry name" value="Acrosin"/>
    <property type="match status" value="1"/>
</dbReference>
<keyword evidence="4 5" id="KW-1015">Disulfide bond</keyword>